<sequence length="266" mass="28884">MNASRRNALSVTAAGLIHVATNTGSAFSQSAGQVDLLVRQAAERGHTDLGWLQSFHSFSFGGYYDQRHMGFRSLRVINDDKIAAGRGFPTHPHRDMEIISYVLEGALQHKDSTGQGAIIGSEDIQMMSAGTGITHSEFNPSASQANHFLQIWIEPAMRGVRPRYSDNKVVLEEKLDQWKKIAGPEGSDASVSIHQDASIYATHLTQGRNIEFTVERGRHAWLQVARGALIVNGTRLESGDAVATSRATALSVQAAESSDALLFDLA</sequence>
<keyword evidence="6" id="KW-0560">Oxidoreductase</keyword>
<evidence type="ECO:0000259" key="5">
    <source>
        <dbReference type="Pfam" id="PF17954"/>
    </source>
</evidence>
<feature type="binding site" evidence="2">
    <location>
        <position position="93"/>
    </location>
    <ligand>
        <name>Fe cation</name>
        <dbReference type="ChEBI" id="CHEBI:24875"/>
    </ligand>
</feature>
<evidence type="ECO:0000313" key="6">
    <source>
        <dbReference type="EMBL" id="TWU06331.1"/>
    </source>
</evidence>
<dbReference type="Pfam" id="PF02678">
    <property type="entry name" value="Pirin"/>
    <property type="match status" value="1"/>
</dbReference>
<feature type="domain" description="Quercetin 2,3-dioxygenase C-terminal cupin" evidence="5">
    <location>
        <begin position="181"/>
        <end position="265"/>
    </location>
</feature>
<feature type="binding site" evidence="2">
    <location>
        <position position="137"/>
    </location>
    <ligand>
        <name>Fe cation</name>
        <dbReference type="ChEBI" id="CHEBI:24875"/>
    </ligand>
</feature>
<keyword evidence="2" id="KW-0408">Iron</keyword>
<dbReference type="InterPro" id="IPR003829">
    <property type="entry name" value="Pirin_N_dom"/>
</dbReference>
<keyword evidence="7" id="KW-1185">Reference proteome</keyword>
<dbReference type="GO" id="GO:0008127">
    <property type="term" value="F:quercetin 2,3-dioxygenase activity"/>
    <property type="evidence" value="ECO:0007669"/>
    <property type="project" value="UniProtKB-EC"/>
</dbReference>
<dbReference type="GO" id="GO:0046872">
    <property type="term" value="F:metal ion binding"/>
    <property type="evidence" value="ECO:0007669"/>
    <property type="project" value="UniProtKB-KW"/>
</dbReference>
<name>A0A5C6B4C4_9BACT</name>
<evidence type="ECO:0000256" key="2">
    <source>
        <dbReference type="PIRSR" id="PIRSR006232-1"/>
    </source>
</evidence>
<comment type="cofactor">
    <cofactor evidence="2">
        <name>Fe cation</name>
        <dbReference type="ChEBI" id="CHEBI:24875"/>
    </cofactor>
    <text evidence="2">Binds 1 Fe cation per subunit.</text>
</comment>
<dbReference type="InterPro" id="IPR014710">
    <property type="entry name" value="RmlC-like_jellyroll"/>
</dbReference>
<dbReference type="Pfam" id="PF17954">
    <property type="entry name" value="Pirin_C_2"/>
    <property type="match status" value="1"/>
</dbReference>
<keyword evidence="2" id="KW-0479">Metal-binding</keyword>
<dbReference type="OrthoDB" id="321327at2"/>
<evidence type="ECO:0000259" key="4">
    <source>
        <dbReference type="Pfam" id="PF02678"/>
    </source>
</evidence>
<reference evidence="6 7" key="1">
    <citation type="submission" date="2019-02" db="EMBL/GenBank/DDBJ databases">
        <title>Deep-cultivation of Planctomycetes and their phenomic and genomic characterization uncovers novel biology.</title>
        <authorList>
            <person name="Wiegand S."/>
            <person name="Jogler M."/>
            <person name="Boedeker C."/>
            <person name="Pinto D."/>
            <person name="Vollmers J."/>
            <person name="Rivas-Marin E."/>
            <person name="Kohn T."/>
            <person name="Peeters S.H."/>
            <person name="Heuer A."/>
            <person name="Rast P."/>
            <person name="Oberbeckmann S."/>
            <person name="Bunk B."/>
            <person name="Jeske O."/>
            <person name="Meyerdierks A."/>
            <person name="Storesund J.E."/>
            <person name="Kallscheuer N."/>
            <person name="Luecker S."/>
            <person name="Lage O.M."/>
            <person name="Pohl T."/>
            <person name="Merkel B.J."/>
            <person name="Hornburger P."/>
            <person name="Mueller R.-W."/>
            <person name="Bruemmer F."/>
            <person name="Labrenz M."/>
            <person name="Spormann A.M."/>
            <person name="Op Den Camp H."/>
            <person name="Overmann J."/>
            <person name="Amann R."/>
            <person name="Jetten M.S.M."/>
            <person name="Mascher T."/>
            <person name="Medema M.H."/>
            <person name="Devos D.P."/>
            <person name="Kaster A.-K."/>
            <person name="Ovreas L."/>
            <person name="Rohde M."/>
            <person name="Galperin M.Y."/>
            <person name="Jogler C."/>
        </authorList>
    </citation>
    <scope>NUCLEOTIDE SEQUENCE [LARGE SCALE GENOMIC DNA]</scope>
    <source>
        <strain evidence="6 7">Pla52n</strain>
    </source>
</reference>
<gene>
    <name evidence="6" type="primary">yhhW</name>
    <name evidence="6" type="ORF">Pla52n_20520</name>
</gene>
<feature type="domain" description="Pirin N-terminal" evidence="4">
    <location>
        <begin position="43"/>
        <end position="153"/>
    </location>
</feature>
<evidence type="ECO:0000256" key="1">
    <source>
        <dbReference type="ARBA" id="ARBA00008416"/>
    </source>
</evidence>
<comment type="similarity">
    <text evidence="1 3">Belongs to the pirin family.</text>
</comment>
<comment type="caution">
    <text evidence="6">The sequence shown here is derived from an EMBL/GenBank/DDBJ whole genome shotgun (WGS) entry which is preliminary data.</text>
</comment>
<keyword evidence="6" id="KW-0223">Dioxygenase</keyword>
<dbReference type="Gene3D" id="2.60.120.10">
    <property type="entry name" value="Jelly Rolls"/>
    <property type="match status" value="2"/>
</dbReference>
<dbReference type="AlphaFoldDB" id="A0A5C6B4C4"/>
<proteinExistence type="inferred from homology"/>
<dbReference type="EC" id="1.13.11.24" evidence="6"/>
<evidence type="ECO:0000256" key="3">
    <source>
        <dbReference type="RuleBase" id="RU003457"/>
    </source>
</evidence>
<dbReference type="Proteomes" id="UP000320176">
    <property type="component" value="Unassembled WGS sequence"/>
</dbReference>
<protein>
    <submittedName>
        <fullName evidence="6">Quercetin 2,3-dioxygenase</fullName>
        <ecNumber evidence="6">1.13.11.24</ecNumber>
    </submittedName>
</protein>
<organism evidence="6 7">
    <name type="scientific">Stieleria varia</name>
    <dbReference type="NCBI Taxonomy" id="2528005"/>
    <lineage>
        <taxon>Bacteria</taxon>
        <taxon>Pseudomonadati</taxon>
        <taxon>Planctomycetota</taxon>
        <taxon>Planctomycetia</taxon>
        <taxon>Pirellulales</taxon>
        <taxon>Pirellulaceae</taxon>
        <taxon>Stieleria</taxon>
    </lineage>
</organism>
<dbReference type="SUPFAM" id="SSF51182">
    <property type="entry name" value="RmlC-like cupins"/>
    <property type="match status" value="1"/>
</dbReference>
<dbReference type="CDD" id="cd20311">
    <property type="entry name" value="cupin_Yhhw_C"/>
    <property type="match status" value="1"/>
</dbReference>
<dbReference type="PIRSF" id="PIRSF006232">
    <property type="entry name" value="Pirin"/>
    <property type="match status" value="1"/>
</dbReference>
<feature type="binding site" evidence="2">
    <location>
        <position position="91"/>
    </location>
    <ligand>
        <name>Fe cation</name>
        <dbReference type="ChEBI" id="CHEBI:24875"/>
    </ligand>
</feature>
<dbReference type="InterPro" id="IPR012093">
    <property type="entry name" value="Pirin"/>
</dbReference>
<evidence type="ECO:0000313" key="7">
    <source>
        <dbReference type="Proteomes" id="UP000320176"/>
    </source>
</evidence>
<feature type="binding site" evidence="2">
    <location>
        <position position="135"/>
    </location>
    <ligand>
        <name>Fe cation</name>
        <dbReference type="ChEBI" id="CHEBI:24875"/>
    </ligand>
</feature>
<dbReference type="CDD" id="cd02910">
    <property type="entry name" value="cupin_Yhhw_N"/>
    <property type="match status" value="1"/>
</dbReference>
<dbReference type="PANTHER" id="PTHR43212">
    <property type="entry name" value="QUERCETIN 2,3-DIOXYGENASE"/>
    <property type="match status" value="1"/>
</dbReference>
<accession>A0A5C6B4C4</accession>
<dbReference type="InterPro" id="IPR011051">
    <property type="entry name" value="RmlC_Cupin_sf"/>
</dbReference>
<dbReference type="RefSeq" id="WP_146519426.1">
    <property type="nucleotide sequence ID" value="NZ_CP151726.1"/>
</dbReference>
<dbReference type="PANTHER" id="PTHR43212:SF3">
    <property type="entry name" value="QUERCETIN 2,3-DIOXYGENASE"/>
    <property type="match status" value="1"/>
</dbReference>
<dbReference type="InterPro" id="IPR041602">
    <property type="entry name" value="Quercetinase_C"/>
</dbReference>
<dbReference type="EMBL" id="SJPN01000002">
    <property type="protein sequence ID" value="TWU06331.1"/>
    <property type="molecule type" value="Genomic_DNA"/>
</dbReference>